<keyword evidence="2" id="KW-0808">Transferase</keyword>
<organism evidence="2 3">
    <name type="scientific">Cotesia congregata</name>
    <name type="common">Parasitoid wasp</name>
    <name type="synonym">Apanteles congregatus</name>
    <dbReference type="NCBI Taxonomy" id="51543"/>
    <lineage>
        <taxon>Eukaryota</taxon>
        <taxon>Metazoa</taxon>
        <taxon>Ecdysozoa</taxon>
        <taxon>Arthropoda</taxon>
        <taxon>Hexapoda</taxon>
        <taxon>Insecta</taxon>
        <taxon>Pterygota</taxon>
        <taxon>Neoptera</taxon>
        <taxon>Endopterygota</taxon>
        <taxon>Hymenoptera</taxon>
        <taxon>Apocrita</taxon>
        <taxon>Ichneumonoidea</taxon>
        <taxon>Braconidae</taxon>
        <taxon>Microgastrinae</taxon>
        <taxon>Cotesia</taxon>
    </lineage>
</organism>
<name>A0A8J2MNG3_COTCN</name>
<evidence type="ECO:0000259" key="1">
    <source>
        <dbReference type="PROSITE" id="PS50878"/>
    </source>
</evidence>
<feature type="domain" description="Reverse transcriptase" evidence="1">
    <location>
        <begin position="537"/>
        <end position="802"/>
    </location>
</feature>
<dbReference type="GO" id="GO:0003964">
    <property type="term" value="F:RNA-directed DNA polymerase activity"/>
    <property type="evidence" value="ECO:0007669"/>
    <property type="project" value="UniProtKB-KW"/>
</dbReference>
<dbReference type="EMBL" id="CAJNRD030001122">
    <property type="protein sequence ID" value="CAG5100669.1"/>
    <property type="molecule type" value="Genomic_DNA"/>
</dbReference>
<sequence>MSTLESKMEDTKYNQTINQRHKLDVDSLSSKKIKIIAINVNSIQTNKRRYELTSRIQLHNPDVILISETKLNKSHKLTLQKYTIIRTDRPNSKQGGGTAIAIRNNIKHEVISHPSSVNNSTIEFTIIKLLSSEDQNGKTFIVSIYATPDNKKVFIDELNNLFIKLNLSNPNNSFIIAGDLNSRRIDWGDSSTNERGKYLIRWEKELALRYQTKIFATNGPSYTPNNSYLDCCITNLTICDLTNNKIQTVDYDSDHRALLFTVQLRSTIQLKQVIKKFNFKATNWSRFSKFLAKNCNPSPPDDRNLSSTEIDYLVETTTKSIREAIVSTVPQFKKQDEELRKEFSKSITCYWSNQLRQVNHRDPNAFFPKINRMLRPKQNIEIANQIINSDSDLITNETVQVNNAFSDPITNTTTITNPIDKLNVIGKHYQKINSPRYLNIGTPLKNIIDHTVNNMKKKLENAEKTGTSLTIFDQNNKASFSKNEEDCQLSFCNTFTLKKILQKLPNKSSSGPDELPSIVLKHLPDNLIHTITILFNNALNNAYFPKAWKEAKVIPLLKKNKDPTKPVSYRPISLTSNLGKVFEIHINKVITKVCENNKIIPDQQYGFKKRHSTVHAAHVVTDILQGIHHNELIAAVLIDLEKAFDSVWLNGLIYTLMKSNFSEWLIFLFYNMLHGKSFRTWDGSNLSTLLFSIEEGLQQGTVNSPIFFNINTGRILKMFGLNTTVDRFGKAFADDFIAYLIGTNPVRLRDELSELLNNINKVYQQWNLRKTDCGFSTTKHPDTKELINVPHKNEVKYLGFHFDHLMKLNSHIIKQLDKAKKDFQANSRIFYSKHLYPKAKIICYQLLIRPILTYGSPVWWNINAATMEKMRAFERKCLRACCSQYRSRESNFKKFISNKQLYDLANIPRIDNFIIKLNRDYFCNLRDIENSDLKLINDMDPIKGEKYNSSGYIFPHMFIHYDRLDLIQNHNNIPIVYHYTRRSNDKRINYTADCFTNERHNFNYSTDIPLRDQLDFTRLNDKYWWLAEETPHRKHLRKRLKTGWTAIY</sequence>
<dbReference type="Pfam" id="PF00078">
    <property type="entry name" value="RVT_1"/>
    <property type="match status" value="1"/>
</dbReference>
<dbReference type="Gene3D" id="3.60.10.10">
    <property type="entry name" value="Endonuclease/exonuclease/phosphatase"/>
    <property type="match status" value="1"/>
</dbReference>
<dbReference type="InterPro" id="IPR036691">
    <property type="entry name" value="Endo/exonu/phosph_ase_sf"/>
</dbReference>
<evidence type="ECO:0000313" key="3">
    <source>
        <dbReference type="Proteomes" id="UP000786811"/>
    </source>
</evidence>
<dbReference type="InterPro" id="IPR005135">
    <property type="entry name" value="Endo/exonuclease/phosphatase"/>
</dbReference>
<gene>
    <name evidence="2" type="ORF">HICCMSTLAB_LOCUS9742</name>
</gene>
<keyword evidence="2" id="KW-0548">Nucleotidyltransferase</keyword>
<dbReference type="PROSITE" id="PS50878">
    <property type="entry name" value="RT_POL"/>
    <property type="match status" value="1"/>
</dbReference>
<dbReference type="InterPro" id="IPR000477">
    <property type="entry name" value="RT_dom"/>
</dbReference>
<dbReference type="AlphaFoldDB" id="A0A8J2MNG3"/>
<comment type="caution">
    <text evidence="2">The sequence shown here is derived from an EMBL/GenBank/DDBJ whole genome shotgun (WGS) entry which is preliminary data.</text>
</comment>
<reference evidence="2" key="1">
    <citation type="submission" date="2021-04" db="EMBL/GenBank/DDBJ databases">
        <authorList>
            <person name="Chebbi M.A.C M."/>
        </authorList>
    </citation>
    <scope>NUCLEOTIDE SEQUENCE</scope>
</reference>
<dbReference type="CDD" id="cd01650">
    <property type="entry name" value="RT_nLTR_like"/>
    <property type="match status" value="1"/>
</dbReference>
<dbReference type="SUPFAM" id="SSF56219">
    <property type="entry name" value="DNase I-like"/>
    <property type="match status" value="1"/>
</dbReference>
<dbReference type="OrthoDB" id="7989680at2759"/>
<dbReference type="InterPro" id="IPR043502">
    <property type="entry name" value="DNA/RNA_pol_sf"/>
</dbReference>
<proteinExistence type="predicted"/>
<dbReference type="Pfam" id="PF14529">
    <property type="entry name" value="Exo_endo_phos_2"/>
    <property type="match status" value="1"/>
</dbReference>
<dbReference type="Proteomes" id="UP000786811">
    <property type="component" value="Unassembled WGS sequence"/>
</dbReference>
<evidence type="ECO:0000313" key="2">
    <source>
        <dbReference type="EMBL" id="CAG5100669.1"/>
    </source>
</evidence>
<accession>A0A8J2MNG3</accession>
<keyword evidence="3" id="KW-1185">Reference proteome</keyword>
<protein>
    <submittedName>
        <fullName evidence="2">Similar to jockey\pol: RNA-directed DNA polymerase from mobile element jockey (Drosophila funebris)</fullName>
    </submittedName>
</protein>
<keyword evidence="2" id="KW-0695">RNA-directed DNA polymerase</keyword>
<dbReference type="PANTHER" id="PTHR19446">
    <property type="entry name" value="REVERSE TRANSCRIPTASES"/>
    <property type="match status" value="1"/>
</dbReference>
<dbReference type="SUPFAM" id="SSF56672">
    <property type="entry name" value="DNA/RNA polymerases"/>
    <property type="match status" value="1"/>
</dbReference>